<feature type="compositionally biased region" description="Basic residues" evidence="1">
    <location>
        <begin position="1"/>
        <end position="32"/>
    </location>
</feature>
<reference evidence="2" key="1">
    <citation type="journal article" date="2020" name="Nature">
        <title>Giant virus diversity and host interactions through global metagenomics.</title>
        <authorList>
            <person name="Schulz F."/>
            <person name="Roux S."/>
            <person name="Paez-Espino D."/>
            <person name="Jungbluth S."/>
            <person name="Walsh D.A."/>
            <person name="Denef V.J."/>
            <person name="McMahon K.D."/>
            <person name="Konstantinidis K.T."/>
            <person name="Eloe-Fadrosh E.A."/>
            <person name="Kyrpides N.C."/>
            <person name="Woyke T."/>
        </authorList>
    </citation>
    <scope>NUCLEOTIDE SEQUENCE</scope>
    <source>
        <strain evidence="2">GVMAG-M-3300023179-132</strain>
    </source>
</reference>
<feature type="compositionally biased region" description="Low complexity" evidence="1">
    <location>
        <begin position="85"/>
        <end position="104"/>
    </location>
</feature>
<organism evidence="2">
    <name type="scientific">viral metagenome</name>
    <dbReference type="NCBI Taxonomy" id="1070528"/>
    <lineage>
        <taxon>unclassified sequences</taxon>
        <taxon>metagenomes</taxon>
        <taxon>organismal metagenomes</taxon>
    </lineage>
</organism>
<name>A0A6C0E3R3_9ZZZZ</name>
<sequence length="172" mass="19227">MSKSKRQVKRRMGTKKRRVVRRKTQKRKQTKRKGGEQRPGVVREQTYRSLSADGAIDPLGVLQPRPDTTLGAELGPSEPPTRRLSMPSMPSLSLPSVSFSNPFSKPKQPASIDPDVKRTMINNIERMIATKKQKGEPTAELEKQLAELQPTSQTISQETGRATNFMGQYGNP</sequence>
<evidence type="ECO:0000313" key="2">
    <source>
        <dbReference type="EMBL" id="QHT23817.1"/>
    </source>
</evidence>
<protein>
    <submittedName>
        <fullName evidence="2">Uncharacterized protein</fullName>
    </submittedName>
</protein>
<proteinExistence type="predicted"/>
<feature type="region of interest" description="Disordered" evidence="1">
    <location>
        <begin position="1"/>
        <end position="117"/>
    </location>
</feature>
<evidence type="ECO:0000256" key="1">
    <source>
        <dbReference type="SAM" id="MobiDB-lite"/>
    </source>
</evidence>
<accession>A0A6C0E3R3</accession>
<feature type="region of interest" description="Disordered" evidence="1">
    <location>
        <begin position="147"/>
        <end position="172"/>
    </location>
</feature>
<dbReference type="EMBL" id="MN739735">
    <property type="protein sequence ID" value="QHT23817.1"/>
    <property type="molecule type" value="Genomic_DNA"/>
</dbReference>
<feature type="compositionally biased region" description="Polar residues" evidence="1">
    <location>
        <begin position="149"/>
        <end position="172"/>
    </location>
</feature>
<dbReference type="AlphaFoldDB" id="A0A6C0E3R3"/>